<feature type="compositionally biased region" description="Basic residues" evidence="13">
    <location>
        <begin position="1"/>
        <end position="14"/>
    </location>
</feature>
<comment type="pathway">
    <text evidence="2">Protein modification; protein ubiquitination.</text>
</comment>
<feature type="compositionally biased region" description="Pro residues" evidence="13">
    <location>
        <begin position="160"/>
        <end position="179"/>
    </location>
</feature>
<dbReference type="PANTHER" id="PTHR22996">
    <property type="entry name" value="MAHOGUNIN"/>
    <property type="match status" value="1"/>
</dbReference>
<dbReference type="PANTHER" id="PTHR22996:SF4">
    <property type="entry name" value="E3 UBIQUITIN-PROTEIN LIGASE LUL4-RELATED"/>
    <property type="match status" value="1"/>
</dbReference>
<keyword evidence="6" id="KW-0479">Metal-binding</keyword>
<dbReference type="EC" id="2.3.2.27" evidence="3"/>
<keyword evidence="5" id="KW-0519">Myristate</keyword>
<dbReference type="CDD" id="cd16789">
    <property type="entry name" value="mRING-HC-C3HC5_MGRN1-like"/>
    <property type="match status" value="1"/>
</dbReference>
<evidence type="ECO:0000256" key="4">
    <source>
        <dbReference type="ARBA" id="ARBA00022679"/>
    </source>
</evidence>
<evidence type="ECO:0000256" key="1">
    <source>
        <dbReference type="ARBA" id="ARBA00000900"/>
    </source>
</evidence>
<feature type="compositionally biased region" description="Basic residues" evidence="13">
    <location>
        <begin position="103"/>
        <end position="124"/>
    </location>
</feature>
<evidence type="ECO:0000313" key="15">
    <source>
        <dbReference type="EMBL" id="BAJ97193.1"/>
    </source>
</evidence>
<feature type="region of interest" description="Disordered" evidence="13">
    <location>
        <begin position="1"/>
        <end position="181"/>
    </location>
</feature>
<evidence type="ECO:0000256" key="12">
    <source>
        <dbReference type="PROSITE-ProRule" id="PRU00175"/>
    </source>
</evidence>
<feature type="compositionally biased region" description="Low complexity" evidence="13">
    <location>
        <begin position="134"/>
        <end position="143"/>
    </location>
</feature>
<protein>
    <recommendedName>
        <fullName evidence="3">RING-type E3 ubiquitin transferase</fullName>
        <ecNumber evidence="3">2.3.2.27</ecNumber>
    </recommendedName>
</protein>
<evidence type="ECO:0000256" key="5">
    <source>
        <dbReference type="ARBA" id="ARBA00022707"/>
    </source>
</evidence>
<reference evidence="15" key="1">
    <citation type="journal article" date="2011" name="Plant Physiol.">
        <title>Comprehensive sequence analysis of 24,783 barley full-length cDNAs derived from 12 clone libraries.</title>
        <authorList>
            <person name="Matsumoto T."/>
            <person name="Tanaka T."/>
            <person name="Sakai H."/>
            <person name="Amano N."/>
            <person name="Kanamori H."/>
            <person name="Kurita K."/>
            <person name="Kikuta A."/>
            <person name="Kamiya K."/>
            <person name="Yamamoto M."/>
            <person name="Ikawa H."/>
            <person name="Fujii N."/>
            <person name="Hori K."/>
            <person name="Itoh T."/>
            <person name="Sato K."/>
        </authorList>
    </citation>
    <scope>NUCLEOTIDE SEQUENCE</scope>
    <source>
        <tissue evidence="15">Shoot and root</tissue>
    </source>
</reference>
<dbReference type="GO" id="GO:0008270">
    <property type="term" value="F:zinc ion binding"/>
    <property type="evidence" value="ECO:0007669"/>
    <property type="project" value="UniProtKB-KW"/>
</dbReference>
<dbReference type="InterPro" id="IPR045194">
    <property type="entry name" value="MGRN1/RNF157-like"/>
</dbReference>
<evidence type="ECO:0000256" key="11">
    <source>
        <dbReference type="ARBA" id="ARBA00025721"/>
    </source>
</evidence>
<evidence type="ECO:0000256" key="13">
    <source>
        <dbReference type="SAM" id="MobiDB-lite"/>
    </source>
</evidence>
<comment type="catalytic activity">
    <reaction evidence="1">
        <text>S-ubiquitinyl-[E2 ubiquitin-conjugating enzyme]-L-cysteine + [acceptor protein]-L-lysine = [E2 ubiquitin-conjugating enzyme]-L-cysteine + N(6)-ubiquitinyl-[acceptor protein]-L-lysine.</text>
        <dbReference type="EC" id="2.3.2.27"/>
    </reaction>
</comment>
<dbReference type="PROSITE" id="PS50089">
    <property type="entry name" value="ZF_RING_2"/>
    <property type="match status" value="1"/>
</dbReference>
<proteinExistence type="evidence at transcript level"/>
<keyword evidence="7 12" id="KW-0863">Zinc-finger</keyword>
<dbReference type="EMBL" id="AK365990">
    <property type="protein sequence ID" value="BAJ97193.1"/>
    <property type="molecule type" value="mRNA"/>
</dbReference>
<dbReference type="Pfam" id="PF26192">
    <property type="entry name" value="RNF157-like_N"/>
    <property type="match status" value="1"/>
</dbReference>
<evidence type="ECO:0000256" key="2">
    <source>
        <dbReference type="ARBA" id="ARBA00004906"/>
    </source>
</evidence>
<dbReference type="AlphaFoldDB" id="F2DQ22"/>
<keyword evidence="9" id="KW-0862">Zinc</keyword>
<feature type="non-terminal residue" evidence="15">
    <location>
        <position position="1"/>
    </location>
</feature>
<keyword evidence="8" id="KW-0833">Ubl conjugation pathway</keyword>
<dbReference type="InterPro" id="IPR013083">
    <property type="entry name" value="Znf_RING/FYVE/PHD"/>
</dbReference>
<keyword evidence="4" id="KW-0808">Transferase</keyword>
<evidence type="ECO:0000256" key="8">
    <source>
        <dbReference type="ARBA" id="ARBA00022786"/>
    </source>
</evidence>
<sequence>GERKIKKIPPRQKKSIGVLSPVGVNPAVRPHCLLTRPPHPPPPQIHRPNPGSASPPCSSSSPDPEAMGGSSSSRRRRDDYYPPPPPPLHHYSNYPPPPPPPPHHPHHPHHPPPPPPHHHPHPHHPPPPPPPHHGPSSSAAAYYYHHHHPPPPHAYHGPWHPAPQPPPSQIPALTGPPPEFVGHQQALKVKNDINLRKDTIRLVPDAGDPDRRLVSFTFDAVTDGSLVIHYFAKEGKDCNFSSVYPDLQTPTKIPFQKGLAQNYVQPSGSGIDLGFFSLDELSNPSEEVYPLVVYAEASPSPEEGDQTVNSTRAQITLAVIEKHNDDLQVKVVKQILWIKGVRYELKEIYGIVNSTEADVPDADDDGMGKECVICLTEPRDTAVFPCRHLCMCSECAQALRLQSNKCPICRQPVEKLMEIKVRSAEP</sequence>
<feature type="compositionally biased region" description="Low complexity" evidence="13">
    <location>
        <begin position="46"/>
        <end position="64"/>
    </location>
</feature>
<accession>F2DQ22</accession>
<dbReference type="SMART" id="SM00184">
    <property type="entry name" value="RING"/>
    <property type="match status" value="1"/>
</dbReference>
<dbReference type="Pfam" id="PF13920">
    <property type="entry name" value="zf-C3HC4_3"/>
    <property type="match status" value="1"/>
</dbReference>
<feature type="domain" description="RING-type" evidence="14">
    <location>
        <begin position="371"/>
        <end position="410"/>
    </location>
</feature>
<evidence type="ECO:0000256" key="6">
    <source>
        <dbReference type="ARBA" id="ARBA00022723"/>
    </source>
</evidence>
<keyword evidence="10" id="KW-0449">Lipoprotein</keyword>
<evidence type="ECO:0000259" key="14">
    <source>
        <dbReference type="PROSITE" id="PS50089"/>
    </source>
</evidence>
<dbReference type="InterPro" id="IPR058981">
    <property type="entry name" value="MGRN1/RNF157-like_N"/>
</dbReference>
<dbReference type="InterPro" id="IPR045195">
    <property type="entry name" value="LOG2-like_mRING_C3HC5"/>
</dbReference>
<dbReference type="InterPro" id="IPR001841">
    <property type="entry name" value="Znf_RING"/>
</dbReference>
<evidence type="ECO:0000256" key="7">
    <source>
        <dbReference type="ARBA" id="ARBA00022771"/>
    </source>
</evidence>
<dbReference type="SUPFAM" id="SSF57850">
    <property type="entry name" value="RING/U-box"/>
    <property type="match status" value="1"/>
</dbReference>
<evidence type="ECO:0000256" key="9">
    <source>
        <dbReference type="ARBA" id="ARBA00022833"/>
    </source>
</evidence>
<feature type="compositionally biased region" description="Pro residues" evidence="13">
    <location>
        <begin position="81"/>
        <end position="102"/>
    </location>
</feature>
<dbReference type="FunFam" id="3.30.40.10:FF:000115">
    <property type="entry name" value="probable E3 ubiquitin-protein ligase LOG2"/>
    <property type="match status" value="1"/>
</dbReference>
<name>F2DQ22_HORVV</name>
<dbReference type="GO" id="GO:0061630">
    <property type="term" value="F:ubiquitin protein ligase activity"/>
    <property type="evidence" value="ECO:0007669"/>
    <property type="project" value="UniProtKB-EC"/>
</dbReference>
<organism evidence="15">
    <name type="scientific">Hordeum vulgare subsp. vulgare</name>
    <name type="common">Domesticated barley</name>
    <dbReference type="NCBI Taxonomy" id="112509"/>
    <lineage>
        <taxon>Eukaryota</taxon>
        <taxon>Viridiplantae</taxon>
        <taxon>Streptophyta</taxon>
        <taxon>Embryophyta</taxon>
        <taxon>Tracheophyta</taxon>
        <taxon>Spermatophyta</taxon>
        <taxon>Magnoliopsida</taxon>
        <taxon>Liliopsida</taxon>
        <taxon>Poales</taxon>
        <taxon>Poaceae</taxon>
        <taxon>BOP clade</taxon>
        <taxon>Pooideae</taxon>
        <taxon>Triticodae</taxon>
        <taxon>Triticeae</taxon>
        <taxon>Hordeinae</taxon>
        <taxon>Hordeum</taxon>
    </lineage>
</organism>
<comment type="similarity">
    <text evidence="11">Belongs to the RING-type zinc finger family. LOG2 subfamily.</text>
</comment>
<evidence type="ECO:0000256" key="10">
    <source>
        <dbReference type="ARBA" id="ARBA00023288"/>
    </source>
</evidence>
<evidence type="ECO:0000256" key="3">
    <source>
        <dbReference type="ARBA" id="ARBA00012483"/>
    </source>
</evidence>
<dbReference type="Gene3D" id="3.30.40.10">
    <property type="entry name" value="Zinc/RING finger domain, C3HC4 (zinc finger)"/>
    <property type="match status" value="1"/>
</dbReference>